<gene>
    <name evidence="1" type="ORF">ACJ41P_26565</name>
</gene>
<protein>
    <submittedName>
        <fullName evidence="1">Uncharacterized protein</fullName>
    </submittedName>
</protein>
<comment type="caution">
    <text evidence="1">The sequence shown here is derived from an EMBL/GenBank/DDBJ whole genome shotgun (WGS) entry which is preliminary data.</text>
</comment>
<sequence length="144" mass="15899">MMSVGSGKDDRVERVFNMLKNAPAAPQANGATSVDRSVNVRTGSHSNVTIIQGKKIVERMEVVVRPGNDHITDAQAGRIQELVGIIAGRGRRSFGSVYGELFRHLGGGHRLVPSYRLIPKEMFAKAEAFLTDWQDNLGKSQRRR</sequence>
<accession>A0ABW8VE42</accession>
<organism evidence="1 2">
    <name type="scientific">Azospirillum argentinense</name>
    <dbReference type="NCBI Taxonomy" id="2970906"/>
    <lineage>
        <taxon>Bacteria</taxon>
        <taxon>Pseudomonadati</taxon>
        <taxon>Pseudomonadota</taxon>
        <taxon>Alphaproteobacteria</taxon>
        <taxon>Rhodospirillales</taxon>
        <taxon>Azospirillaceae</taxon>
        <taxon>Azospirillum</taxon>
    </lineage>
</organism>
<keyword evidence="2" id="KW-1185">Reference proteome</keyword>
<evidence type="ECO:0000313" key="1">
    <source>
        <dbReference type="EMBL" id="MFL7904719.1"/>
    </source>
</evidence>
<proteinExistence type="predicted"/>
<name>A0ABW8VE42_9PROT</name>
<reference evidence="1 2" key="1">
    <citation type="submission" date="2024-11" db="EMBL/GenBank/DDBJ databases">
        <title>Draft genome sequences of two bacteria associated to sugarcane roots in Colombia.</title>
        <authorList>
            <person name="Pardo-Diaz S."/>
            <person name="Masmela-Mendoza J."/>
            <person name="Delgadillo-Duran P."/>
            <person name="Bautista E.J."/>
            <person name="Rojas-Tapias D.F."/>
        </authorList>
    </citation>
    <scope>NUCLEOTIDE SEQUENCE [LARGE SCALE GENOMIC DNA]</scope>
    <source>
        <strain evidence="1 2">Ap18</strain>
    </source>
</reference>
<evidence type="ECO:0000313" key="2">
    <source>
        <dbReference type="Proteomes" id="UP001628281"/>
    </source>
</evidence>
<dbReference type="EMBL" id="JBJLSN010000055">
    <property type="protein sequence ID" value="MFL7904719.1"/>
    <property type="molecule type" value="Genomic_DNA"/>
</dbReference>
<dbReference type="Proteomes" id="UP001628281">
    <property type="component" value="Unassembled WGS sequence"/>
</dbReference>
<dbReference type="RefSeq" id="WP_201041776.1">
    <property type="nucleotide sequence ID" value="NZ_JBJLSN010000055.1"/>
</dbReference>